<dbReference type="RefSeq" id="WP_378047958.1">
    <property type="nucleotide sequence ID" value="NZ_JBHMDN010000016.1"/>
</dbReference>
<organism evidence="3 4">
    <name type="scientific">Cohnella cellulosilytica</name>
    <dbReference type="NCBI Taxonomy" id="986710"/>
    <lineage>
        <taxon>Bacteria</taxon>
        <taxon>Bacillati</taxon>
        <taxon>Bacillota</taxon>
        <taxon>Bacilli</taxon>
        <taxon>Bacillales</taxon>
        <taxon>Paenibacillaceae</taxon>
        <taxon>Cohnella</taxon>
    </lineage>
</organism>
<dbReference type="Pfam" id="PF06439">
    <property type="entry name" value="3keto-disac_hyd"/>
    <property type="match status" value="1"/>
</dbReference>
<evidence type="ECO:0000259" key="2">
    <source>
        <dbReference type="Pfam" id="PF06439"/>
    </source>
</evidence>
<feature type="signal peptide" evidence="1">
    <location>
        <begin position="1"/>
        <end position="22"/>
    </location>
</feature>
<feature type="chain" id="PRO_5046872281" evidence="1">
    <location>
        <begin position="23"/>
        <end position="1908"/>
    </location>
</feature>
<evidence type="ECO:0000313" key="3">
    <source>
        <dbReference type="EMBL" id="MFC7147853.1"/>
    </source>
</evidence>
<reference evidence="4" key="1">
    <citation type="journal article" date="2019" name="Int. J. Syst. Evol. Microbiol.">
        <title>The Global Catalogue of Microorganisms (GCM) 10K type strain sequencing project: providing services to taxonomists for standard genome sequencing and annotation.</title>
        <authorList>
            <consortium name="The Broad Institute Genomics Platform"/>
            <consortium name="The Broad Institute Genome Sequencing Center for Infectious Disease"/>
            <person name="Wu L."/>
            <person name="Ma J."/>
        </authorList>
    </citation>
    <scope>NUCLEOTIDE SEQUENCE [LARGE SCALE GENOMIC DNA]</scope>
    <source>
        <strain evidence="4">KCTC 12907</strain>
    </source>
</reference>
<dbReference type="Proteomes" id="UP001596378">
    <property type="component" value="Unassembled WGS sequence"/>
</dbReference>
<evidence type="ECO:0000313" key="4">
    <source>
        <dbReference type="Proteomes" id="UP001596378"/>
    </source>
</evidence>
<keyword evidence="1" id="KW-0732">Signal</keyword>
<evidence type="ECO:0000256" key="1">
    <source>
        <dbReference type="SAM" id="SignalP"/>
    </source>
</evidence>
<dbReference type="EMBL" id="JBHTAI010000002">
    <property type="protein sequence ID" value="MFC7147853.1"/>
    <property type="molecule type" value="Genomic_DNA"/>
</dbReference>
<dbReference type="GO" id="GO:0016787">
    <property type="term" value="F:hydrolase activity"/>
    <property type="evidence" value="ECO:0007669"/>
    <property type="project" value="UniProtKB-KW"/>
</dbReference>
<dbReference type="InterPro" id="IPR010496">
    <property type="entry name" value="AL/BT2_dom"/>
</dbReference>
<sequence length="1908" mass="211118">MRLKRCLSAMLALVVLGSAAIATVDLNPVHAGQPVLAEDDFESGNDLNWLSNLGNWQVVEEPGRGYVYSQDKMNQSGYFTTITDKKFDNFEMELDYNIVNRAGDSYWAGVMFRKSNELDNYNESGYLVTVQYNGWIKLYKADGHGAIQEIAVGNANKGNQIGWCSLKVAAEGTNIRVYYNGETTPVLDIRDDSFTDGYAGLVTGRTFSKFDNVVISQKPTLLEENFEGLDDSGWSKDSGAWAVQTSAYGDHQFSQLATDDAAGGYTAALKDAQFGDFSLEFQIELGLTGQWAGVSFRKSAPAHSYSQSGYMVFLRPSGTISLYKAGAGEIASSSKGRQFGRKSLRIVADGPDIRVYYENELEPSIHVTDAAFGSGYVSLVTRENGASYAHLIFRNLAPVPVFTSDFDQGSDDGWMSTLGDWQVVEESGNKAYRQSRMDDRVYQATWRNGRFDNFNAEFDYEMTDRTDDAGWAGLQFRKEQAQDRSGDSGYLAVVQYDGWIKLFKADGAGDYQLLATSPSSKGPQTGRKKLRINDEGPNINVYYDQETVPSIQYTDDTYRLGGYVGLATRQIRASVDNFTISAADEAVYDTVDMVTSGLNIDVNSTVAYRIVAQSGGVPYDTSGRSYTLTYDKDKLCVDPDTQKIKGLQAGTHPIVLEQDGLTSTLVVHVNDYDEYIRVRGETLLAEDFEGQVGASFMPDSHFTIANEAGNHALQIDGNGAVRRTDVLGSVYLNTDHLIEADVKQLNGTAGTNGGFSIGARMGDDQKSYLFRYMDIIRYNPGSHKFNSQSDSLRDTIGIARNENTTQNDWYYGNVRLDGPLGILDTGSRSFLGKSYRMTAVVAPSIGQMSLEMSEAANGAAVGSVAAATGGSFQMESDLDLITVDRLNTGTSGAMTTLETGGAFLQAENTKVQFDNVRISRLHPARAIELKLEDAIVAPGQATRLEVRAVTGARSYTLIPLNNVAFRYDPSEVTLNTSLGTVVSSVPGEHTITVKAADAVTGKEKQYTVILTVLGSPITEDFESGSVTHPRYWSIPADHMTADGTNRVYRLRDEHSQLFGLEDWSNYKVSGKLKIKDSRINPDLYNTAFEIVMRKKAAEGEYTAQGGTPFVYRMADEDAGNYMRIGTSPGPTIDIEDEQWHTFAAEVSGQQLIFTIDNTTQYYAWDGYTHGGFSFAAINSEVYLDDLIVSPAAGGPTLPVSSLIGLTSPRTSVAASVYDIVSLSGLTAVQAHYPGGGASFVTLQDGLQWELVDGADDAELLEQDTLRFKPTANESSTVTVRARYGDEHVDIAIEPFVPAQGEYAYVLEGTEKRQENLLYMLRKRYEEGGIVLGPSVGASYLPNVFGKMMLHPKAKNYDEELAWMRQYSYDNEHRNALRKGIGDNDFSNIQTIILYKELYGAANLSSAAWNDMLELVQTSYYAEPHLRLSENHMLVHYALGYLVAEIWPDAPMWNGLTGAANKATYKTYIKDWINKRLKLGMGEYDSHSYYGIDIGALSTLFTYASDTDVKAMASTMLNYLYADMAADSLDGSLTGAGLRSYPDPVTHLYGHTHYGADMLFDNAIVKMNENYPVANAQAAMIPLSDFRPSEVVLRIMRDQTKRFNNKERRQVYSLPDDRNITASLKKYTHITPEYGLGSVVQQDVLPLWVDTGTPSEDVNGTWVPQTHQEIPFKLTFGKQSGLHIFESHPGPKGETMLSDSQGYWMGNLYDKVNYKYMQEDNVVIGMRKISKPGVPQWTHFWMEKNKFDQVDEEDGWIFIHHGNVYAAIRPMKDGQVTASPQYTWTLSGKWKDKEIKVLSPNTAFVCEVVDQAEYSGTFAQFKADIKDNPISYNAGSSYSIAYTGLNGKQLTLDFNTDVRTIDQTAVDFDAYKLQDSPYVTADWNAPLASIRLQYGDLTDTLEEIADFND</sequence>
<feature type="domain" description="3-keto-alpha-glucoside-1,2-lyase/3-keto-2-hydroxy-glucal hydratase" evidence="2">
    <location>
        <begin position="52"/>
        <end position="215"/>
    </location>
</feature>
<accession>A0ABW2F7S3</accession>
<protein>
    <submittedName>
        <fullName evidence="3">Family 16 glycoside hydrolase</fullName>
    </submittedName>
</protein>
<keyword evidence="4" id="KW-1185">Reference proteome</keyword>
<name>A0ABW2F7S3_9BACL</name>
<dbReference type="Gene3D" id="2.60.120.560">
    <property type="entry name" value="Exo-inulinase, domain 1"/>
    <property type="match status" value="4"/>
</dbReference>
<proteinExistence type="predicted"/>
<keyword evidence="3" id="KW-0378">Hydrolase</keyword>
<gene>
    <name evidence="3" type="ORF">ACFQMJ_04830</name>
</gene>
<comment type="caution">
    <text evidence="3">The sequence shown here is derived from an EMBL/GenBank/DDBJ whole genome shotgun (WGS) entry which is preliminary data.</text>
</comment>